<feature type="domain" description="HTH marR-type" evidence="2">
    <location>
        <begin position="4"/>
        <end position="55"/>
    </location>
</feature>
<accession>A0ABR8W364</accession>
<dbReference type="Pfam" id="PF12802">
    <property type="entry name" value="MarR_2"/>
    <property type="match status" value="1"/>
</dbReference>
<protein>
    <submittedName>
        <fullName evidence="3">ROK family transcriptional regulator</fullName>
    </submittedName>
</protein>
<dbReference type="InterPro" id="IPR036390">
    <property type="entry name" value="WH_DNA-bd_sf"/>
</dbReference>
<dbReference type="Proteomes" id="UP000611521">
    <property type="component" value="Unassembled WGS sequence"/>
</dbReference>
<dbReference type="InterPro" id="IPR043129">
    <property type="entry name" value="ATPase_NBD"/>
</dbReference>
<evidence type="ECO:0000313" key="4">
    <source>
        <dbReference type="Proteomes" id="UP000611521"/>
    </source>
</evidence>
<dbReference type="InterPro" id="IPR036388">
    <property type="entry name" value="WH-like_DNA-bd_sf"/>
</dbReference>
<comment type="similarity">
    <text evidence="1">Belongs to the ROK (NagC/XylR) family.</text>
</comment>
<dbReference type="InterPro" id="IPR000835">
    <property type="entry name" value="HTH_MarR-typ"/>
</dbReference>
<evidence type="ECO:0000256" key="1">
    <source>
        <dbReference type="ARBA" id="ARBA00006479"/>
    </source>
</evidence>
<dbReference type="EMBL" id="JACSPX010000001">
    <property type="protein sequence ID" value="MBD8011460.1"/>
    <property type="molecule type" value="Genomic_DNA"/>
</dbReference>
<dbReference type="RefSeq" id="WP_071644859.1">
    <property type="nucleotide sequence ID" value="NZ_JACSPX010000001.1"/>
</dbReference>
<dbReference type="SUPFAM" id="SSF53067">
    <property type="entry name" value="Actin-like ATPase domain"/>
    <property type="match status" value="2"/>
</dbReference>
<evidence type="ECO:0000259" key="2">
    <source>
        <dbReference type="Pfam" id="PF12802"/>
    </source>
</evidence>
<evidence type="ECO:0000313" key="3">
    <source>
        <dbReference type="EMBL" id="MBD8011460.1"/>
    </source>
</evidence>
<dbReference type="Gene3D" id="3.30.420.40">
    <property type="match status" value="2"/>
</dbReference>
<comment type="caution">
    <text evidence="3">The sequence shown here is derived from an EMBL/GenBank/DDBJ whole genome shotgun (WGS) entry which is preliminary data.</text>
</comment>
<proteinExistence type="inferred from homology"/>
<dbReference type="Pfam" id="PF00480">
    <property type="entry name" value="ROK"/>
    <property type="match status" value="1"/>
</dbReference>
<dbReference type="Gene3D" id="1.10.10.10">
    <property type="entry name" value="Winged helix-like DNA-binding domain superfamily/Winged helix DNA-binding domain"/>
    <property type="match status" value="1"/>
</dbReference>
<name>A0ABR8W364_9MICO</name>
<organism evidence="3 4">
    <name type="scientific">Microbacterium commune</name>
    <dbReference type="NCBI Taxonomy" id="2762219"/>
    <lineage>
        <taxon>Bacteria</taxon>
        <taxon>Bacillati</taxon>
        <taxon>Actinomycetota</taxon>
        <taxon>Actinomycetes</taxon>
        <taxon>Micrococcales</taxon>
        <taxon>Microbacteriaceae</taxon>
        <taxon>Microbacterium</taxon>
    </lineage>
</organism>
<keyword evidence="4" id="KW-1185">Reference proteome</keyword>
<dbReference type="SUPFAM" id="SSF46785">
    <property type="entry name" value="Winged helix' DNA-binding domain"/>
    <property type="match status" value="1"/>
</dbReference>
<gene>
    <name evidence="3" type="ORF">H9633_04005</name>
</gene>
<dbReference type="InterPro" id="IPR000600">
    <property type="entry name" value="ROK"/>
</dbReference>
<sequence>MTALTPNAQRLLRTLVADGPAYRADLARALGVSRATVTNLTNRLSADGLIEETDPEPGALKNLIGTTPKLGVLASVMFLVDTCTATVATLDGTVLKSFTLGQLAEVSATDRLAAGADLLGRLLAERELTPGDLRALHLAVDTQMDARSGEVYAQRASSRWYGVNPKRYFTERFAVSVHTENSARLEGLAEYLWGAGRGHDNVLYVDVSYGVTAGHMIKGQIQTGARGGSGELGHTVYDWNGPLCTCGNSGCLMQYASIPAMLRDSSTGTGRVTDWEEFVALAHEGDPAVMAISLRAAKILGRVLINVCHMIDPEIVVLSGEIPRALPGFADVVTELLRDHALPLVARNVAVHLAELGYDHTASARAGIESLRAIDDVVAEATNV</sequence>
<dbReference type="PANTHER" id="PTHR18964:SF149">
    <property type="entry name" value="BIFUNCTIONAL UDP-N-ACETYLGLUCOSAMINE 2-EPIMERASE_N-ACETYLMANNOSAMINE KINASE"/>
    <property type="match status" value="1"/>
</dbReference>
<dbReference type="PANTHER" id="PTHR18964">
    <property type="entry name" value="ROK (REPRESSOR, ORF, KINASE) FAMILY"/>
    <property type="match status" value="1"/>
</dbReference>
<reference evidence="3 4" key="1">
    <citation type="submission" date="2020-08" db="EMBL/GenBank/DDBJ databases">
        <title>A Genomic Blueprint of the Chicken Gut Microbiome.</title>
        <authorList>
            <person name="Gilroy R."/>
            <person name="Ravi A."/>
            <person name="Getino M."/>
            <person name="Pursley I."/>
            <person name="Horton D.L."/>
            <person name="Alikhan N.-F."/>
            <person name="Baker D."/>
            <person name="Gharbi K."/>
            <person name="Hall N."/>
            <person name="Watson M."/>
            <person name="Adriaenssens E.M."/>
            <person name="Foster-Nyarko E."/>
            <person name="Jarju S."/>
            <person name="Secka A."/>
            <person name="Antonio M."/>
            <person name="Oren A."/>
            <person name="Chaudhuri R."/>
            <person name="La Ragione R.M."/>
            <person name="Hildebrand F."/>
            <person name="Pallen M.J."/>
        </authorList>
    </citation>
    <scope>NUCLEOTIDE SEQUENCE [LARGE SCALE GENOMIC DNA]</scope>
    <source>
        <strain evidence="3 4">Re1</strain>
    </source>
</reference>